<evidence type="ECO:0000313" key="2">
    <source>
        <dbReference type="EMBL" id="KAH7967818.1"/>
    </source>
</evidence>
<sequence>MSAVAVPKRNRRRKRKPKHCSTSGTTRSGLSHLPFNTRANFLRLLALFEVPQKAEQEQCQCVVGGGDPEQVAGSKSRSKTVSFPTPPKLPNDKPKAKIGSPSFKHLNKNKCKISSSKSAECEATFVEDDVVVRDEPVPTPPTQIDVEDFVRQPRKILQKNGPFQEDNLLKALCTSQAQIIISAYGTITSFLDRCQGFQVLYEELYTFVFCKCTDDEDGILDAGAAVSCIRRSNKIGLQNWLVGGDGLRRTSIFFSSSPSGEGVDKQERCRMKHGWTQVPWLPPYSSRALQAVRQTCEAEVQAERCSTARLAEVKFLLQEREKRVTELKERLCTTRESQPREAQQLRDKIELLKAAAPPPPRRVNEVRKSEQPTGTNAAQASYQLPRPRLPQRQRSPPRWLRVEEKPRLLCFGQTARLGPPHRRGTQAPRPRTEKRRARPVGPTVNPLSPLRRRTPSPWRNTRVKARALRFEQMARLLHPMRGRTSPQTKAEVKSRARTLGLMAQLLYPLRHTTPPPRRKADRNSLACGQAARIGLATPPGTRSPRPRADENLRGRHLGQNARLLYPLRRGIASPRRKAEGSRHVLPFGQAARIVPPMRRETSSRPKVEKSRTQRLPLYERPRGNPVYIPLVKRPS</sequence>
<accession>A0A9D4Q4I3</accession>
<feature type="compositionally biased region" description="Basic and acidic residues" evidence="1">
    <location>
        <begin position="597"/>
        <end position="622"/>
    </location>
</feature>
<feature type="region of interest" description="Disordered" evidence="1">
    <location>
        <begin position="355"/>
        <end position="398"/>
    </location>
</feature>
<proteinExistence type="predicted"/>
<feature type="region of interest" description="Disordered" evidence="1">
    <location>
        <begin position="67"/>
        <end position="101"/>
    </location>
</feature>
<dbReference type="EMBL" id="JABSTV010001248">
    <property type="protein sequence ID" value="KAH7967818.1"/>
    <property type="molecule type" value="Genomic_DNA"/>
</dbReference>
<feature type="region of interest" description="Disordered" evidence="1">
    <location>
        <begin position="595"/>
        <end position="624"/>
    </location>
</feature>
<keyword evidence="3" id="KW-1185">Reference proteome</keyword>
<feature type="compositionally biased region" description="Low complexity" evidence="1">
    <location>
        <begin position="383"/>
        <end position="398"/>
    </location>
</feature>
<feature type="region of interest" description="Disordered" evidence="1">
    <location>
        <begin position="531"/>
        <end position="557"/>
    </location>
</feature>
<feature type="region of interest" description="Disordered" evidence="1">
    <location>
        <begin position="1"/>
        <end position="31"/>
    </location>
</feature>
<feature type="compositionally biased region" description="Basic residues" evidence="1">
    <location>
        <begin position="8"/>
        <end position="19"/>
    </location>
</feature>
<reference evidence="2" key="1">
    <citation type="journal article" date="2020" name="Cell">
        <title>Large-Scale Comparative Analyses of Tick Genomes Elucidate Their Genetic Diversity and Vector Capacities.</title>
        <authorList>
            <consortium name="Tick Genome and Microbiome Consortium (TIGMIC)"/>
            <person name="Jia N."/>
            <person name="Wang J."/>
            <person name="Shi W."/>
            <person name="Du L."/>
            <person name="Sun Y."/>
            <person name="Zhan W."/>
            <person name="Jiang J.F."/>
            <person name="Wang Q."/>
            <person name="Zhang B."/>
            <person name="Ji P."/>
            <person name="Bell-Sakyi L."/>
            <person name="Cui X.M."/>
            <person name="Yuan T.T."/>
            <person name="Jiang B.G."/>
            <person name="Yang W.F."/>
            <person name="Lam T.T."/>
            <person name="Chang Q.C."/>
            <person name="Ding S.J."/>
            <person name="Wang X.J."/>
            <person name="Zhu J.G."/>
            <person name="Ruan X.D."/>
            <person name="Zhao L."/>
            <person name="Wei J.T."/>
            <person name="Ye R.Z."/>
            <person name="Que T.C."/>
            <person name="Du C.H."/>
            <person name="Zhou Y.H."/>
            <person name="Cheng J.X."/>
            <person name="Dai P.F."/>
            <person name="Guo W.B."/>
            <person name="Han X.H."/>
            <person name="Huang E.J."/>
            <person name="Li L.F."/>
            <person name="Wei W."/>
            <person name="Gao Y.C."/>
            <person name="Liu J.Z."/>
            <person name="Shao H.Z."/>
            <person name="Wang X."/>
            <person name="Wang C.C."/>
            <person name="Yang T.C."/>
            <person name="Huo Q.B."/>
            <person name="Li W."/>
            <person name="Chen H.Y."/>
            <person name="Chen S.E."/>
            <person name="Zhou L.G."/>
            <person name="Ni X.B."/>
            <person name="Tian J.H."/>
            <person name="Sheng Y."/>
            <person name="Liu T."/>
            <person name="Pan Y.S."/>
            <person name="Xia L.Y."/>
            <person name="Li J."/>
            <person name="Zhao F."/>
            <person name="Cao W.C."/>
        </authorList>
    </citation>
    <scope>NUCLEOTIDE SEQUENCE</scope>
    <source>
        <strain evidence="2">Rsan-2018</strain>
    </source>
</reference>
<name>A0A9D4Q4I3_RHISA</name>
<feature type="compositionally biased region" description="Polar residues" evidence="1">
    <location>
        <begin position="73"/>
        <end position="83"/>
    </location>
</feature>
<feature type="compositionally biased region" description="Polar residues" evidence="1">
    <location>
        <begin position="371"/>
        <end position="382"/>
    </location>
</feature>
<feature type="compositionally biased region" description="Polar residues" evidence="1">
    <location>
        <begin position="20"/>
        <end position="29"/>
    </location>
</feature>
<organism evidence="2 3">
    <name type="scientific">Rhipicephalus sanguineus</name>
    <name type="common">Brown dog tick</name>
    <name type="synonym">Ixodes sanguineus</name>
    <dbReference type="NCBI Taxonomy" id="34632"/>
    <lineage>
        <taxon>Eukaryota</taxon>
        <taxon>Metazoa</taxon>
        <taxon>Ecdysozoa</taxon>
        <taxon>Arthropoda</taxon>
        <taxon>Chelicerata</taxon>
        <taxon>Arachnida</taxon>
        <taxon>Acari</taxon>
        <taxon>Parasitiformes</taxon>
        <taxon>Ixodida</taxon>
        <taxon>Ixodoidea</taxon>
        <taxon>Ixodidae</taxon>
        <taxon>Rhipicephalinae</taxon>
        <taxon>Rhipicephalus</taxon>
        <taxon>Rhipicephalus</taxon>
    </lineage>
</organism>
<feature type="region of interest" description="Disordered" evidence="1">
    <location>
        <begin position="414"/>
        <end position="456"/>
    </location>
</feature>
<dbReference type="AlphaFoldDB" id="A0A9D4Q4I3"/>
<comment type="caution">
    <text evidence="2">The sequence shown here is derived from an EMBL/GenBank/DDBJ whole genome shotgun (WGS) entry which is preliminary data.</text>
</comment>
<dbReference type="Proteomes" id="UP000821837">
    <property type="component" value="Unassembled WGS sequence"/>
</dbReference>
<evidence type="ECO:0000313" key="3">
    <source>
        <dbReference type="Proteomes" id="UP000821837"/>
    </source>
</evidence>
<protein>
    <submittedName>
        <fullName evidence="2">Uncharacterized protein</fullName>
    </submittedName>
</protein>
<gene>
    <name evidence="2" type="ORF">HPB52_002627</name>
</gene>
<reference evidence="2" key="2">
    <citation type="submission" date="2021-09" db="EMBL/GenBank/DDBJ databases">
        <authorList>
            <person name="Jia N."/>
            <person name="Wang J."/>
            <person name="Shi W."/>
            <person name="Du L."/>
            <person name="Sun Y."/>
            <person name="Zhan W."/>
            <person name="Jiang J."/>
            <person name="Wang Q."/>
            <person name="Zhang B."/>
            <person name="Ji P."/>
            <person name="Sakyi L.B."/>
            <person name="Cui X."/>
            <person name="Yuan T."/>
            <person name="Jiang B."/>
            <person name="Yang W."/>
            <person name="Lam T.T.-Y."/>
            <person name="Chang Q."/>
            <person name="Ding S."/>
            <person name="Wang X."/>
            <person name="Zhu J."/>
            <person name="Ruan X."/>
            <person name="Zhao L."/>
            <person name="Wei J."/>
            <person name="Que T."/>
            <person name="Du C."/>
            <person name="Cheng J."/>
            <person name="Dai P."/>
            <person name="Han X."/>
            <person name="Huang E."/>
            <person name="Gao Y."/>
            <person name="Liu J."/>
            <person name="Shao H."/>
            <person name="Ye R."/>
            <person name="Li L."/>
            <person name="Wei W."/>
            <person name="Wang X."/>
            <person name="Wang C."/>
            <person name="Huo Q."/>
            <person name="Li W."/>
            <person name="Guo W."/>
            <person name="Chen H."/>
            <person name="Chen S."/>
            <person name="Zhou L."/>
            <person name="Zhou L."/>
            <person name="Ni X."/>
            <person name="Tian J."/>
            <person name="Zhou Y."/>
            <person name="Sheng Y."/>
            <person name="Liu T."/>
            <person name="Pan Y."/>
            <person name="Xia L."/>
            <person name="Li J."/>
            <person name="Zhao F."/>
            <person name="Cao W."/>
        </authorList>
    </citation>
    <scope>NUCLEOTIDE SEQUENCE</scope>
    <source>
        <strain evidence="2">Rsan-2018</strain>
        <tissue evidence="2">Larvae</tissue>
    </source>
</reference>
<evidence type="ECO:0000256" key="1">
    <source>
        <dbReference type="SAM" id="MobiDB-lite"/>
    </source>
</evidence>
<dbReference type="VEuPathDB" id="VectorBase:RSAN_033908"/>